<dbReference type="SUPFAM" id="SSF57440">
    <property type="entry name" value="Kringle-like"/>
    <property type="match status" value="1"/>
</dbReference>
<evidence type="ECO:0000256" key="2">
    <source>
        <dbReference type="ARBA" id="ARBA00022448"/>
    </source>
</evidence>
<sequence>MDSRTTCGSMPQKYYSTTIIFHCNTGTDLGTPKFVEISECNYIFEWDTPLVCPDEETISGCSLKDQQLQYNFNFSSLSKEMHKATGLNTYYIGVCSPAQNVPTGKCSGAVCLQSGNYVSFGNVNAFEMEYDHQGNMVVLQYAGGDPCPPVTENGDVCILPFTYKGKTYNTCTTDDRQSLWCGTVANPEKTGSWGKCYPTSEKRRSTIFFKCDESSGKGSPTILSETNGCSVTFEWKTQLACLPKKLDCKFIFNHQMYDLRLLSSMTGCWIVIHNGDRYYINLCQRVNQGPSGCPETASVCRESNGHVQVLGQVYTQNVTLKDKIISVTYSNGDTCGKEQRFSTTINLICNSVTAQPVLEKFDPQSCRCYIKWETRAACAIIPKEVTMTNGIINVENDVKINLTSIYKKSYTAYGDIRNKDQYVYQVQLSGIENSTYKKCHKAAICQVKINQDFTRAVGSTSDVKFYLDDDDLDVVFTSNSQCGKDKTKNATSSIFLRCSPSSGEGKPEFLHETADCQYMFAWHTSAVCPLIPEGTGGESDDNQYQGLSGRSQAVGAMLSILLVILVVCLAVLLLYKKDRRETVMYKLTNCCRRSSTVSYKYTKINTEEEVENETEWLMEEVSANHGKPHHENGHVRSVKAGAFTSLHVDDLDSEDEVKIKSEHGKTGIFFFPFLAYSIVGIMGNFCTGDLMEALCANLTLFLFSYHNLY</sequence>
<dbReference type="Gene3D" id="2.70.130.10">
    <property type="entry name" value="Mannose-6-phosphate receptor binding domain"/>
    <property type="match status" value="4"/>
</dbReference>
<evidence type="ECO:0000259" key="11">
    <source>
        <dbReference type="PROSITE" id="PS51092"/>
    </source>
</evidence>
<evidence type="ECO:0000256" key="7">
    <source>
        <dbReference type="ARBA" id="ARBA00023136"/>
    </source>
</evidence>
<dbReference type="Pfam" id="PF00878">
    <property type="entry name" value="CIMR"/>
    <property type="match status" value="4"/>
</dbReference>
<feature type="domain" description="MRH" evidence="12">
    <location>
        <begin position="246"/>
        <end position="380"/>
    </location>
</feature>
<dbReference type="Pfam" id="PF00040">
    <property type="entry name" value="fn2"/>
    <property type="match status" value="1"/>
</dbReference>
<evidence type="ECO:0000313" key="13">
    <source>
        <dbReference type="EMBL" id="CAJ0951941.1"/>
    </source>
</evidence>
<dbReference type="InterPro" id="IPR000479">
    <property type="entry name" value="CIMR_rpt"/>
</dbReference>
<protein>
    <recommendedName>
        <fullName evidence="15">Cation-independent mannose-6-phosphate receptor</fullName>
    </recommendedName>
</protein>
<keyword evidence="14" id="KW-1185">Reference proteome</keyword>
<dbReference type="InterPro" id="IPR036943">
    <property type="entry name" value="FN_type2_sf"/>
</dbReference>
<proteinExistence type="predicted"/>
<keyword evidence="6 10" id="KW-1133">Transmembrane helix</keyword>
<dbReference type="Gene3D" id="2.10.10.10">
    <property type="entry name" value="Fibronectin, type II, collagen-binding"/>
    <property type="match status" value="1"/>
</dbReference>
<dbReference type="InterPro" id="IPR009011">
    <property type="entry name" value="Man6P_isomerase_rcpt-bd_dom_sf"/>
</dbReference>
<dbReference type="SUPFAM" id="SSF50911">
    <property type="entry name" value="Mannose 6-phosphate receptor domain"/>
    <property type="match status" value="4"/>
</dbReference>
<keyword evidence="8" id="KW-1015">Disulfide bond</keyword>
<dbReference type="PANTHER" id="PTHR15071:SF0">
    <property type="entry name" value="MANNOSE 6-PHOSPHATE RECEPTOR-LIKE PROTEIN 1"/>
    <property type="match status" value="1"/>
</dbReference>
<dbReference type="SMART" id="SM01404">
    <property type="entry name" value="CIMR"/>
    <property type="match status" value="3"/>
</dbReference>
<keyword evidence="5" id="KW-0677">Repeat</keyword>
<evidence type="ECO:0000256" key="3">
    <source>
        <dbReference type="ARBA" id="ARBA00022692"/>
    </source>
</evidence>
<evidence type="ECO:0008006" key="15">
    <source>
        <dbReference type="Google" id="ProtNLM"/>
    </source>
</evidence>
<dbReference type="CDD" id="cd00062">
    <property type="entry name" value="FN2"/>
    <property type="match status" value="1"/>
</dbReference>
<dbReference type="InterPro" id="IPR000562">
    <property type="entry name" value="FN_type2_dom"/>
</dbReference>
<feature type="domain" description="MRH" evidence="12">
    <location>
        <begin position="59"/>
        <end position="243"/>
    </location>
</feature>
<feature type="domain" description="Fibronectin type-II" evidence="11">
    <location>
        <begin position="152"/>
        <end position="198"/>
    </location>
</feature>
<evidence type="ECO:0000256" key="5">
    <source>
        <dbReference type="ARBA" id="ARBA00022737"/>
    </source>
</evidence>
<keyword evidence="3 10" id="KW-0812">Transmembrane</keyword>
<evidence type="ECO:0000256" key="4">
    <source>
        <dbReference type="ARBA" id="ARBA00022729"/>
    </source>
</evidence>
<comment type="caution">
    <text evidence="13">The sequence shown here is derived from an EMBL/GenBank/DDBJ whole genome shotgun (WGS) entry which is preliminary data.</text>
</comment>
<comment type="subcellular location">
    <subcellularLocation>
        <location evidence="1">Endomembrane system</location>
    </subcellularLocation>
</comment>
<dbReference type="PROSITE" id="PS51914">
    <property type="entry name" value="MRH"/>
    <property type="match status" value="4"/>
</dbReference>
<dbReference type="SMART" id="SM00059">
    <property type="entry name" value="FN2"/>
    <property type="match status" value="1"/>
</dbReference>
<feature type="domain" description="MRH" evidence="12">
    <location>
        <begin position="1"/>
        <end position="54"/>
    </location>
</feature>
<gene>
    <name evidence="13" type="ORF">RIMI_LOCUS13663808</name>
</gene>
<feature type="transmembrane region" description="Helical" evidence="10">
    <location>
        <begin position="553"/>
        <end position="575"/>
    </location>
</feature>
<dbReference type="PANTHER" id="PTHR15071">
    <property type="entry name" value="MANNOSE-6-PHOSPHATE RECEPTOR FAMILY MEMBER"/>
    <property type="match status" value="1"/>
</dbReference>
<dbReference type="InterPro" id="IPR013806">
    <property type="entry name" value="Kringle-like"/>
</dbReference>
<evidence type="ECO:0000313" key="14">
    <source>
        <dbReference type="Proteomes" id="UP001176940"/>
    </source>
</evidence>
<evidence type="ECO:0000256" key="1">
    <source>
        <dbReference type="ARBA" id="ARBA00004308"/>
    </source>
</evidence>
<feature type="domain" description="MRH" evidence="12">
    <location>
        <begin position="396"/>
        <end position="530"/>
    </location>
</feature>
<evidence type="ECO:0000256" key="10">
    <source>
        <dbReference type="SAM" id="Phobius"/>
    </source>
</evidence>
<comment type="caution">
    <text evidence="9">Lacks conserved residue(s) required for the propagation of feature annotation.</text>
</comment>
<dbReference type="InterPro" id="IPR044865">
    <property type="entry name" value="MRH_dom"/>
</dbReference>
<evidence type="ECO:0000259" key="12">
    <source>
        <dbReference type="PROSITE" id="PS51914"/>
    </source>
</evidence>
<evidence type="ECO:0000256" key="6">
    <source>
        <dbReference type="ARBA" id="ARBA00022989"/>
    </source>
</evidence>
<dbReference type="PROSITE" id="PS51092">
    <property type="entry name" value="FN2_2"/>
    <property type="match status" value="1"/>
</dbReference>
<dbReference type="Proteomes" id="UP001176940">
    <property type="component" value="Unassembled WGS sequence"/>
</dbReference>
<dbReference type="PRINTS" id="PR00013">
    <property type="entry name" value="FNTYPEII"/>
</dbReference>
<keyword evidence="4" id="KW-0732">Signal</keyword>
<dbReference type="EMBL" id="CAUEEQ010034081">
    <property type="protein sequence ID" value="CAJ0951941.1"/>
    <property type="molecule type" value="Genomic_DNA"/>
</dbReference>
<feature type="transmembrane region" description="Helical" evidence="10">
    <location>
        <begin position="668"/>
        <end position="685"/>
    </location>
</feature>
<keyword evidence="7 10" id="KW-0472">Membrane</keyword>
<evidence type="ECO:0000256" key="8">
    <source>
        <dbReference type="ARBA" id="ARBA00023157"/>
    </source>
</evidence>
<organism evidence="13 14">
    <name type="scientific">Ranitomeya imitator</name>
    <name type="common">mimic poison frog</name>
    <dbReference type="NCBI Taxonomy" id="111125"/>
    <lineage>
        <taxon>Eukaryota</taxon>
        <taxon>Metazoa</taxon>
        <taxon>Chordata</taxon>
        <taxon>Craniata</taxon>
        <taxon>Vertebrata</taxon>
        <taxon>Euteleostomi</taxon>
        <taxon>Amphibia</taxon>
        <taxon>Batrachia</taxon>
        <taxon>Anura</taxon>
        <taxon>Neobatrachia</taxon>
        <taxon>Hyloidea</taxon>
        <taxon>Dendrobatidae</taxon>
        <taxon>Dendrobatinae</taxon>
        <taxon>Ranitomeya</taxon>
    </lineage>
</organism>
<reference evidence="13" key="1">
    <citation type="submission" date="2023-07" db="EMBL/GenBank/DDBJ databases">
        <authorList>
            <person name="Stuckert A."/>
        </authorList>
    </citation>
    <scope>NUCLEOTIDE SEQUENCE</scope>
</reference>
<evidence type="ECO:0000256" key="9">
    <source>
        <dbReference type="PROSITE-ProRule" id="PRU00479"/>
    </source>
</evidence>
<keyword evidence="2" id="KW-0813">Transport</keyword>
<accession>A0ABN9LYM8</accession>
<name>A0ABN9LYM8_9NEOB</name>